<reference evidence="2 3" key="1">
    <citation type="submission" date="2019-06" db="EMBL/GenBank/DDBJ databases">
        <title>Whole genome shotgun sequence of Streptomyces gardneri NBRC 12865.</title>
        <authorList>
            <person name="Hosoyama A."/>
            <person name="Uohara A."/>
            <person name="Ohji S."/>
            <person name="Ichikawa N."/>
        </authorList>
    </citation>
    <scope>NUCLEOTIDE SEQUENCE [LARGE SCALE GENOMIC DNA]</scope>
    <source>
        <strain evidence="2 3">NBRC 12865</strain>
    </source>
</reference>
<feature type="region of interest" description="Disordered" evidence="1">
    <location>
        <begin position="15"/>
        <end position="65"/>
    </location>
</feature>
<accession>A0A4Y3RVW6</accession>
<organism evidence="2 3">
    <name type="scientific">Streptomyces gardneri</name>
    <dbReference type="NCBI Taxonomy" id="66892"/>
    <lineage>
        <taxon>Bacteria</taxon>
        <taxon>Bacillati</taxon>
        <taxon>Actinomycetota</taxon>
        <taxon>Actinomycetes</taxon>
        <taxon>Kitasatosporales</taxon>
        <taxon>Streptomycetaceae</taxon>
        <taxon>Streptomyces</taxon>
    </lineage>
</organism>
<sequence length="117" mass="12592">MPNVQLWAGVVHRYTASGPEGKPQVNPSKRPAPEYLPARRRGKTGGGGEATVHEIPKPKKKAPAKKGVDCAEAPQGVSRLSLDQALSAAERPGVRLCSLCGCLRRTRPRPTRLHRGL</sequence>
<evidence type="ECO:0000313" key="3">
    <source>
        <dbReference type="Proteomes" id="UP000315226"/>
    </source>
</evidence>
<gene>
    <name evidence="2" type="ORF">SGA01_56850</name>
</gene>
<evidence type="ECO:0000313" key="2">
    <source>
        <dbReference type="EMBL" id="GEB60080.1"/>
    </source>
</evidence>
<comment type="caution">
    <text evidence="2">The sequence shown here is derived from an EMBL/GenBank/DDBJ whole genome shotgun (WGS) entry which is preliminary data.</text>
</comment>
<keyword evidence="3" id="KW-1185">Reference proteome</keyword>
<name>A0A4Y3RVW6_9ACTN</name>
<dbReference type="AlphaFoldDB" id="A0A4Y3RVW6"/>
<evidence type="ECO:0000256" key="1">
    <source>
        <dbReference type="SAM" id="MobiDB-lite"/>
    </source>
</evidence>
<dbReference type="Proteomes" id="UP000315226">
    <property type="component" value="Unassembled WGS sequence"/>
</dbReference>
<dbReference type="EMBL" id="BJMN01000039">
    <property type="protein sequence ID" value="GEB60080.1"/>
    <property type="molecule type" value="Genomic_DNA"/>
</dbReference>
<proteinExistence type="predicted"/>
<protein>
    <submittedName>
        <fullName evidence="2">Uncharacterized protein</fullName>
    </submittedName>
</protein>
<dbReference type="Pfam" id="PF19746">
    <property type="entry name" value="DUF6233"/>
    <property type="match status" value="1"/>
</dbReference>
<dbReference type="InterPro" id="IPR046200">
    <property type="entry name" value="DUF6233"/>
</dbReference>
<dbReference type="RefSeq" id="WP_392249947.1">
    <property type="nucleotide sequence ID" value="NZ_JBICAA010000018.1"/>
</dbReference>